<keyword evidence="5" id="KW-0547">Nucleotide-binding</keyword>
<dbReference type="EC" id="2.7.13.3" evidence="2"/>
<evidence type="ECO:0000256" key="3">
    <source>
        <dbReference type="ARBA" id="ARBA00022553"/>
    </source>
</evidence>
<keyword evidence="9" id="KW-0812">Transmembrane</keyword>
<evidence type="ECO:0000256" key="6">
    <source>
        <dbReference type="ARBA" id="ARBA00022777"/>
    </source>
</evidence>
<dbReference type="InterPro" id="IPR003594">
    <property type="entry name" value="HATPase_dom"/>
</dbReference>
<dbReference type="PANTHER" id="PTHR24421">
    <property type="entry name" value="NITRATE/NITRITE SENSOR PROTEIN NARX-RELATED"/>
    <property type="match status" value="1"/>
</dbReference>
<dbReference type="Pfam" id="PF02518">
    <property type="entry name" value="HATPase_c"/>
    <property type="match status" value="1"/>
</dbReference>
<evidence type="ECO:0000259" key="10">
    <source>
        <dbReference type="Pfam" id="PF02518"/>
    </source>
</evidence>
<dbReference type="Pfam" id="PF07730">
    <property type="entry name" value="HisKA_3"/>
    <property type="match status" value="1"/>
</dbReference>
<evidence type="ECO:0000256" key="9">
    <source>
        <dbReference type="SAM" id="Phobius"/>
    </source>
</evidence>
<keyword evidence="8" id="KW-0902">Two-component regulatory system</keyword>
<dbReference type="SUPFAM" id="SSF55874">
    <property type="entry name" value="ATPase domain of HSP90 chaperone/DNA topoisomerase II/histidine kinase"/>
    <property type="match status" value="1"/>
</dbReference>
<dbReference type="InterPro" id="IPR011712">
    <property type="entry name" value="Sig_transdc_His_kin_sub3_dim/P"/>
</dbReference>
<protein>
    <recommendedName>
        <fullName evidence="2">histidine kinase</fullName>
        <ecNumber evidence="2">2.7.13.3</ecNumber>
    </recommendedName>
</protein>
<comment type="caution">
    <text evidence="12">The sequence shown here is derived from an EMBL/GenBank/DDBJ whole genome shotgun (WGS) entry which is preliminary data.</text>
</comment>
<dbReference type="Gene3D" id="1.20.5.1930">
    <property type="match status" value="1"/>
</dbReference>
<dbReference type="InterPro" id="IPR036890">
    <property type="entry name" value="HATPase_C_sf"/>
</dbReference>
<feature type="transmembrane region" description="Helical" evidence="9">
    <location>
        <begin position="54"/>
        <end position="79"/>
    </location>
</feature>
<dbReference type="CDD" id="cd16917">
    <property type="entry name" value="HATPase_UhpB-NarQ-NarX-like"/>
    <property type="match status" value="1"/>
</dbReference>
<evidence type="ECO:0000313" key="13">
    <source>
        <dbReference type="Proteomes" id="UP001500979"/>
    </source>
</evidence>
<keyword evidence="4" id="KW-0808">Transferase</keyword>
<sequence>MVTGKTWRRVPGEVLVIVVPALVVLFSDGGSSYSLVSALSACAVLPLRHWWPRLVLLLCLPAFVGGLGWAPGVVALFAFGRARPHFRWQVGGVLLVLVAAVTPVLVQQSLTLPAIVLTVSFVVFAAGAPVALGALVTTRHQLTESLRQLREATAAELEAKEETARAEERARIAREIHDAVGHHVTLIAVESAALAATSGEPETQESAGRLRGLAKQALDEMRTTLGLSGAGQPNSVSLRAIPELVARARQAGLSVELYDEIGGSLEFAAGVERAAYRVVQEALTNVSKHAPGADVTVRLEERAGRLRVSVVNGAGRGDAVDVGSGGSGLAGLSERVQMAGGELEVQSAAGGGFELVAVLPQGPR</sequence>
<dbReference type="GO" id="GO:0016301">
    <property type="term" value="F:kinase activity"/>
    <property type="evidence" value="ECO:0007669"/>
    <property type="project" value="UniProtKB-KW"/>
</dbReference>
<feature type="transmembrane region" description="Helical" evidence="9">
    <location>
        <begin position="112"/>
        <end position="137"/>
    </location>
</feature>
<dbReference type="Gene3D" id="3.30.565.10">
    <property type="entry name" value="Histidine kinase-like ATPase, C-terminal domain"/>
    <property type="match status" value="1"/>
</dbReference>
<keyword evidence="9" id="KW-1133">Transmembrane helix</keyword>
<evidence type="ECO:0000259" key="11">
    <source>
        <dbReference type="Pfam" id="PF07730"/>
    </source>
</evidence>
<feature type="transmembrane region" description="Helical" evidence="9">
    <location>
        <begin position="86"/>
        <end position="106"/>
    </location>
</feature>
<name>A0ABN3VCR1_9PSEU</name>
<organism evidence="12 13">
    <name type="scientific">Saccharopolyspora taberi</name>
    <dbReference type="NCBI Taxonomy" id="60895"/>
    <lineage>
        <taxon>Bacteria</taxon>
        <taxon>Bacillati</taxon>
        <taxon>Actinomycetota</taxon>
        <taxon>Actinomycetes</taxon>
        <taxon>Pseudonocardiales</taxon>
        <taxon>Pseudonocardiaceae</taxon>
        <taxon>Saccharopolyspora</taxon>
    </lineage>
</organism>
<reference evidence="12 13" key="1">
    <citation type="journal article" date="2019" name="Int. J. Syst. Evol. Microbiol.">
        <title>The Global Catalogue of Microorganisms (GCM) 10K type strain sequencing project: providing services to taxonomists for standard genome sequencing and annotation.</title>
        <authorList>
            <consortium name="The Broad Institute Genomics Platform"/>
            <consortium name="The Broad Institute Genome Sequencing Center for Infectious Disease"/>
            <person name="Wu L."/>
            <person name="Ma J."/>
        </authorList>
    </citation>
    <scope>NUCLEOTIDE SEQUENCE [LARGE SCALE GENOMIC DNA]</scope>
    <source>
        <strain evidence="12 13">JCM 9383</strain>
    </source>
</reference>
<proteinExistence type="predicted"/>
<gene>
    <name evidence="12" type="ORF">GCM10010470_24860</name>
</gene>
<accession>A0ABN3VCR1</accession>
<keyword evidence="9" id="KW-0472">Membrane</keyword>
<feature type="domain" description="Histidine kinase/HSP90-like ATPase" evidence="10">
    <location>
        <begin position="271"/>
        <end position="361"/>
    </location>
</feature>
<evidence type="ECO:0000256" key="2">
    <source>
        <dbReference type="ARBA" id="ARBA00012438"/>
    </source>
</evidence>
<evidence type="ECO:0000256" key="5">
    <source>
        <dbReference type="ARBA" id="ARBA00022741"/>
    </source>
</evidence>
<dbReference type="PANTHER" id="PTHR24421:SF10">
    <property type="entry name" value="NITRATE_NITRITE SENSOR PROTEIN NARQ"/>
    <property type="match status" value="1"/>
</dbReference>
<evidence type="ECO:0000256" key="7">
    <source>
        <dbReference type="ARBA" id="ARBA00022840"/>
    </source>
</evidence>
<evidence type="ECO:0000256" key="8">
    <source>
        <dbReference type="ARBA" id="ARBA00023012"/>
    </source>
</evidence>
<keyword evidence="6 12" id="KW-0418">Kinase</keyword>
<dbReference type="Proteomes" id="UP001500979">
    <property type="component" value="Unassembled WGS sequence"/>
</dbReference>
<dbReference type="EMBL" id="BAAAUX010000011">
    <property type="protein sequence ID" value="GAA2789249.1"/>
    <property type="molecule type" value="Genomic_DNA"/>
</dbReference>
<evidence type="ECO:0000256" key="1">
    <source>
        <dbReference type="ARBA" id="ARBA00000085"/>
    </source>
</evidence>
<keyword evidence="13" id="KW-1185">Reference proteome</keyword>
<keyword evidence="3" id="KW-0597">Phosphoprotein</keyword>
<evidence type="ECO:0000313" key="12">
    <source>
        <dbReference type="EMBL" id="GAA2789249.1"/>
    </source>
</evidence>
<feature type="domain" description="Signal transduction histidine kinase subgroup 3 dimerisation and phosphoacceptor" evidence="11">
    <location>
        <begin position="168"/>
        <end position="226"/>
    </location>
</feature>
<comment type="catalytic activity">
    <reaction evidence="1">
        <text>ATP + protein L-histidine = ADP + protein N-phospho-L-histidine.</text>
        <dbReference type="EC" id="2.7.13.3"/>
    </reaction>
</comment>
<dbReference type="InterPro" id="IPR050482">
    <property type="entry name" value="Sensor_HK_TwoCompSys"/>
</dbReference>
<keyword evidence="7" id="KW-0067">ATP-binding</keyword>
<evidence type="ECO:0000256" key="4">
    <source>
        <dbReference type="ARBA" id="ARBA00022679"/>
    </source>
</evidence>